<evidence type="ECO:0000256" key="2">
    <source>
        <dbReference type="SAM" id="SignalP"/>
    </source>
</evidence>
<dbReference type="InParanoid" id="A0A165IVU8"/>
<protein>
    <submittedName>
        <fullName evidence="3">Uncharacterized protein</fullName>
    </submittedName>
</protein>
<organism evidence="3 4">
    <name type="scientific">Exidia glandulosa HHB12029</name>
    <dbReference type="NCBI Taxonomy" id="1314781"/>
    <lineage>
        <taxon>Eukaryota</taxon>
        <taxon>Fungi</taxon>
        <taxon>Dikarya</taxon>
        <taxon>Basidiomycota</taxon>
        <taxon>Agaricomycotina</taxon>
        <taxon>Agaricomycetes</taxon>
        <taxon>Auriculariales</taxon>
        <taxon>Exidiaceae</taxon>
        <taxon>Exidia</taxon>
    </lineage>
</organism>
<keyword evidence="2" id="KW-0732">Signal</keyword>
<gene>
    <name evidence="3" type="ORF">EXIGLDRAFT_835360</name>
</gene>
<sequence>MHLVTSIVLLAAYRATVYAQTTRVSATDSRVTYSGTSWQNASICEYNDDGTFTGGQAGCFNLGPSPCTDSFMVARTPGATAELVFRGTGISLNTLTQPGGTLEGLLTITLDADDKTLQSVPVQGKLTCLPPIFKQDGLAPNQDHKLTVVLRQPPATDIGRNESMFLGIVNFIITGDDAQGSSSSTSSSVSPSSTSTGTSSSAATTSSPTSSASAGGATGSPDSAAPILRVETSLLVLVVLCLASVLS</sequence>
<accession>A0A165IVU8</accession>
<reference evidence="3 4" key="1">
    <citation type="journal article" date="2016" name="Mol. Biol. Evol.">
        <title>Comparative Genomics of Early-Diverging Mushroom-Forming Fungi Provides Insights into the Origins of Lignocellulose Decay Capabilities.</title>
        <authorList>
            <person name="Nagy L.G."/>
            <person name="Riley R."/>
            <person name="Tritt A."/>
            <person name="Adam C."/>
            <person name="Daum C."/>
            <person name="Floudas D."/>
            <person name="Sun H."/>
            <person name="Yadav J.S."/>
            <person name="Pangilinan J."/>
            <person name="Larsson K.H."/>
            <person name="Matsuura K."/>
            <person name="Barry K."/>
            <person name="Labutti K."/>
            <person name="Kuo R."/>
            <person name="Ohm R.A."/>
            <person name="Bhattacharya S.S."/>
            <person name="Shirouzu T."/>
            <person name="Yoshinaga Y."/>
            <person name="Martin F.M."/>
            <person name="Grigoriev I.V."/>
            <person name="Hibbett D.S."/>
        </authorList>
    </citation>
    <scope>NUCLEOTIDE SEQUENCE [LARGE SCALE GENOMIC DNA]</scope>
    <source>
        <strain evidence="3 4">HHB12029</strain>
    </source>
</reference>
<evidence type="ECO:0000256" key="1">
    <source>
        <dbReference type="SAM" id="MobiDB-lite"/>
    </source>
</evidence>
<proteinExistence type="predicted"/>
<name>A0A165IVU8_EXIGL</name>
<feature type="region of interest" description="Disordered" evidence="1">
    <location>
        <begin position="178"/>
        <end position="221"/>
    </location>
</feature>
<feature type="signal peptide" evidence="2">
    <location>
        <begin position="1"/>
        <end position="19"/>
    </location>
</feature>
<keyword evidence="4" id="KW-1185">Reference proteome</keyword>
<dbReference type="AlphaFoldDB" id="A0A165IVU8"/>
<feature type="chain" id="PRO_5007859586" evidence="2">
    <location>
        <begin position="20"/>
        <end position="247"/>
    </location>
</feature>
<evidence type="ECO:0000313" key="4">
    <source>
        <dbReference type="Proteomes" id="UP000077266"/>
    </source>
</evidence>
<dbReference type="EMBL" id="KV425981">
    <property type="protein sequence ID" value="KZV93947.1"/>
    <property type="molecule type" value="Genomic_DNA"/>
</dbReference>
<dbReference type="Gene3D" id="2.60.120.260">
    <property type="entry name" value="Galactose-binding domain-like"/>
    <property type="match status" value="1"/>
</dbReference>
<evidence type="ECO:0000313" key="3">
    <source>
        <dbReference type="EMBL" id="KZV93947.1"/>
    </source>
</evidence>
<dbReference type="Proteomes" id="UP000077266">
    <property type="component" value="Unassembled WGS sequence"/>
</dbReference>
<dbReference type="OrthoDB" id="2984396at2759"/>